<dbReference type="Gene3D" id="3.30.70.890">
    <property type="entry name" value="GHMP kinase, C-terminal domain"/>
    <property type="match status" value="1"/>
</dbReference>
<dbReference type="HAMAP" id="MF_00061">
    <property type="entry name" value="IspE"/>
    <property type="match status" value="1"/>
</dbReference>
<dbReference type="KEGG" id="bpg:Bathy16g01460"/>
<gene>
    <name evidence="6" type="ordered locus">Bathy16g01460</name>
</gene>
<dbReference type="OrthoDB" id="3191556at2759"/>
<dbReference type="NCBIfam" id="TIGR00154">
    <property type="entry name" value="ispE"/>
    <property type="match status" value="1"/>
</dbReference>
<dbReference type="InterPro" id="IPR014721">
    <property type="entry name" value="Ribsml_uS5_D2-typ_fold_subgr"/>
</dbReference>
<keyword evidence="1" id="KW-0808">Transferase</keyword>
<dbReference type="FunFam" id="3.30.230.10:FF:000045">
    <property type="entry name" value="4-diphosphocytidyl-2-C-methyl-D-erythritol kinase, chloroplastic"/>
    <property type="match status" value="1"/>
</dbReference>
<dbReference type="PANTHER" id="PTHR43527:SF2">
    <property type="entry name" value="4-DIPHOSPHOCYTIDYL-2-C-METHYL-D-ERYTHRITOL KINASE, CHLOROPLASTIC"/>
    <property type="match status" value="1"/>
</dbReference>
<dbReference type="PIRSF" id="PIRSF010376">
    <property type="entry name" value="IspE"/>
    <property type="match status" value="1"/>
</dbReference>
<dbReference type="Gene3D" id="3.30.230.10">
    <property type="match status" value="1"/>
</dbReference>
<proteinExistence type="inferred from homology"/>
<protein>
    <submittedName>
        <fullName evidence="6">4-diphosphocytidyl-2-C-methyl-D-erythritol kinase</fullName>
    </submittedName>
</protein>
<keyword evidence="7" id="KW-1185">Reference proteome</keyword>
<dbReference type="GO" id="GO:0016114">
    <property type="term" value="P:terpenoid biosynthetic process"/>
    <property type="evidence" value="ECO:0007669"/>
    <property type="project" value="InterPro"/>
</dbReference>
<sequence>MASLSSSSSSTMQQNPDGFAQIDLFSPSKINLFLRIVRRREDGYHDLASLFHVIDLGDEMSFAKSSSETKDTLVCEDASIPLDESNLVIKALNLFRAKTGIKQYFWVELKKTVPSGAGLGGGSGNAATALYAANKLCGDVATEEELLEWSGDIGSDISVFFSTGAAYCTGRGEIVEDVEPPLPLTTKMCLVKPSIGLSTPTIFKALDLDKRSKAEPLDLLKSLNADGCTYENAINDLERPAFSKLPELGELKDKLIDATKEDGAVVFMSGSGSTIVLLGTDTVPKFAMEDDDLFKSKARLISRKKGEWFVPSNV</sequence>
<evidence type="ECO:0000256" key="2">
    <source>
        <dbReference type="ARBA" id="ARBA00022741"/>
    </source>
</evidence>
<dbReference type="InterPro" id="IPR006204">
    <property type="entry name" value="GHMP_kinase_N_dom"/>
</dbReference>
<name>K8F664_9CHLO</name>
<dbReference type="PANTHER" id="PTHR43527">
    <property type="entry name" value="4-DIPHOSPHOCYTIDYL-2-C-METHYL-D-ERYTHRITOL KINASE, CHLOROPLASTIC"/>
    <property type="match status" value="1"/>
</dbReference>
<accession>K8F664</accession>
<evidence type="ECO:0000256" key="4">
    <source>
        <dbReference type="ARBA" id="ARBA00022840"/>
    </source>
</evidence>
<dbReference type="InterPro" id="IPR004424">
    <property type="entry name" value="IspE"/>
</dbReference>
<dbReference type="InterPro" id="IPR036554">
    <property type="entry name" value="GHMP_kinase_C_sf"/>
</dbReference>
<organism evidence="6 7">
    <name type="scientific">Bathycoccus prasinos</name>
    <dbReference type="NCBI Taxonomy" id="41875"/>
    <lineage>
        <taxon>Eukaryota</taxon>
        <taxon>Viridiplantae</taxon>
        <taxon>Chlorophyta</taxon>
        <taxon>Mamiellophyceae</taxon>
        <taxon>Mamiellales</taxon>
        <taxon>Bathycoccaceae</taxon>
        <taxon>Bathycoccus</taxon>
    </lineage>
</organism>
<keyword evidence="4" id="KW-0067">ATP-binding</keyword>
<evidence type="ECO:0000259" key="5">
    <source>
        <dbReference type="Pfam" id="PF00288"/>
    </source>
</evidence>
<dbReference type="InterPro" id="IPR020568">
    <property type="entry name" value="Ribosomal_Su5_D2-typ_SF"/>
</dbReference>
<reference evidence="6 7" key="1">
    <citation type="submission" date="2011-10" db="EMBL/GenBank/DDBJ databases">
        <authorList>
            <person name="Genoscope - CEA"/>
        </authorList>
    </citation>
    <scope>NUCLEOTIDE SEQUENCE [LARGE SCALE GENOMIC DNA]</scope>
    <source>
        <strain evidence="6 7">RCC 1105</strain>
    </source>
</reference>
<dbReference type="EMBL" id="FO082263">
    <property type="protein sequence ID" value="CCO20305.1"/>
    <property type="molecule type" value="Genomic_DNA"/>
</dbReference>
<dbReference type="Proteomes" id="UP000198341">
    <property type="component" value="Chromosome 16"/>
</dbReference>
<dbReference type="Pfam" id="PF00288">
    <property type="entry name" value="GHMP_kinases_N"/>
    <property type="match status" value="1"/>
</dbReference>
<dbReference type="GO" id="GO:0005524">
    <property type="term" value="F:ATP binding"/>
    <property type="evidence" value="ECO:0007669"/>
    <property type="project" value="UniProtKB-KW"/>
</dbReference>
<evidence type="ECO:0000256" key="1">
    <source>
        <dbReference type="ARBA" id="ARBA00022679"/>
    </source>
</evidence>
<keyword evidence="3 6" id="KW-0418">Kinase</keyword>
<dbReference type="RefSeq" id="XP_007508688.1">
    <property type="nucleotide sequence ID" value="XM_007508626.1"/>
</dbReference>
<dbReference type="AlphaFoldDB" id="K8F664"/>
<keyword evidence="2" id="KW-0547">Nucleotide-binding</keyword>
<dbReference type="GO" id="GO:0050515">
    <property type="term" value="F:4-(cytidine 5'-diphospho)-2-C-methyl-D-erythritol kinase activity"/>
    <property type="evidence" value="ECO:0007669"/>
    <property type="project" value="InterPro"/>
</dbReference>
<evidence type="ECO:0000313" key="7">
    <source>
        <dbReference type="Proteomes" id="UP000198341"/>
    </source>
</evidence>
<dbReference type="SUPFAM" id="SSF55060">
    <property type="entry name" value="GHMP Kinase, C-terminal domain"/>
    <property type="match status" value="1"/>
</dbReference>
<evidence type="ECO:0000313" key="6">
    <source>
        <dbReference type="EMBL" id="CCO20305.1"/>
    </source>
</evidence>
<dbReference type="GeneID" id="19011296"/>
<dbReference type="eggNOG" id="ENOG502QT9C">
    <property type="taxonomic scope" value="Eukaryota"/>
</dbReference>
<feature type="domain" description="GHMP kinase N-terminal" evidence="5">
    <location>
        <begin position="86"/>
        <end position="158"/>
    </location>
</feature>
<dbReference type="SUPFAM" id="SSF54211">
    <property type="entry name" value="Ribosomal protein S5 domain 2-like"/>
    <property type="match status" value="1"/>
</dbReference>
<evidence type="ECO:0000256" key="3">
    <source>
        <dbReference type="ARBA" id="ARBA00022777"/>
    </source>
</evidence>
<dbReference type="STRING" id="41875.K8F664"/>